<keyword evidence="1" id="KW-0812">Transmembrane</keyword>
<dbReference type="InterPro" id="IPR036388">
    <property type="entry name" value="WH-like_DNA-bd_sf"/>
</dbReference>
<organism evidence="3 4">
    <name type="scientific">Reticulomyxa filosa</name>
    <dbReference type="NCBI Taxonomy" id="46433"/>
    <lineage>
        <taxon>Eukaryota</taxon>
        <taxon>Sar</taxon>
        <taxon>Rhizaria</taxon>
        <taxon>Retaria</taxon>
        <taxon>Foraminifera</taxon>
        <taxon>Monothalamids</taxon>
        <taxon>Reticulomyxidae</taxon>
        <taxon>Reticulomyxa</taxon>
    </lineage>
</organism>
<dbReference type="Proteomes" id="UP000023152">
    <property type="component" value="Unassembled WGS sequence"/>
</dbReference>
<dbReference type="EMBL" id="ASPP01020590">
    <property type="protein sequence ID" value="ETO13464.1"/>
    <property type="molecule type" value="Genomic_DNA"/>
</dbReference>
<dbReference type="Pfam" id="PF10557">
    <property type="entry name" value="Cullin_Nedd8"/>
    <property type="match status" value="1"/>
</dbReference>
<dbReference type="SUPFAM" id="SSF75632">
    <property type="entry name" value="Cullin homology domain"/>
    <property type="match status" value="1"/>
</dbReference>
<dbReference type="FunFam" id="1.10.10.10:FF:000050">
    <property type="entry name" value="Cullin 4B"/>
    <property type="match status" value="1"/>
</dbReference>
<sequence length="179" mass="21446">MSAFQGAVILLFNQKNCWQFHEIMTATKISFDVFGIMLFFYFYLVKYINMGCHHNRIAIDCWLRKRGTEKNIEYKVNAAYTNRAIRVKVNQVQIEETKHEHQSTSEKIFHDRQYQIDACIVRILKARKTLTHQQLMVEVLKQLRFEADPKQMKKRIATLIENEYMERDKDNSSVYHYKA</sequence>
<dbReference type="Gene3D" id="1.10.10.10">
    <property type="entry name" value="Winged helix-like DNA-binding domain superfamily/Winged helix DNA-binding domain"/>
    <property type="match status" value="2"/>
</dbReference>
<feature type="transmembrane region" description="Helical" evidence="1">
    <location>
        <begin position="29"/>
        <end position="48"/>
    </location>
</feature>
<feature type="domain" description="Cullin neddylation" evidence="2">
    <location>
        <begin position="108"/>
        <end position="173"/>
    </location>
</feature>
<dbReference type="OrthoDB" id="27073at2759"/>
<comment type="caution">
    <text evidence="3">The sequence shown here is derived from an EMBL/GenBank/DDBJ whole genome shotgun (WGS) entry which is preliminary data.</text>
</comment>
<evidence type="ECO:0000259" key="2">
    <source>
        <dbReference type="SMART" id="SM00884"/>
    </source>
</evidence>
<reference evidence="3 4" key="1">
    <citation type="journal article" date="2013" name="Curr. Biol.">
        <title>The Genome of the Foraminiferan Reticulomyxa filosa.</title>
        <authorList>
            <person name="Glockner G."/>
            <person name="Hulsmann N."/>
            <person name="Schleicher M."/>
            <person name="Noegel A.A."/>
            <person name="Eichinger L."/>
            <person name="Gallinger C."/>
            <person name="Pawlowski J."/>
            <person name="Sierra R."/>
            <person name="Euteneuer U."/>
            <person name="Pillet L."/>
            <person name="Moustafa A."/>
            <person name="Platzer M."/>
            <person name="Groth M."/>
            <person name="Szafranski K."/>
            <person name="Schliwa M."/>
        </authorList>
    </citation>
    <scope>NUCLEOTIDE SEQUENCE [LARGE SCALE GENOMIC DNA]</scope>
</reference>
<keyword evidence="4" id="KW-1185">Reference proteome</keyword>
<dbReference type="InterPro" id="IPR019559">
    <property type="entry name" value="Cullin_neddylation_domain"/>
</dbReference>
<evidence type="ECO:0000313" key="4">
    <source>
        <dbReference type="Proteomes" id="UP000023152"/>
    </source>
</evidence>
<keyword evidence="1" id="KW-0472">Membrane</keyword>
<evidence type="ECO:0000256" key="1">
    <source>
        <dbReference type="SAM" id="Phobius"/>
    </source>
</evidence>
<accession>X6MHY0</accession>
<name>X6MHY0_RETFI</name>
<keyword evidence="1" id="KW-1133">Transmembrane helix</keyword>
<protein>
    <recommendedName>
        <fullName evidence="2">Cullin neddylation domain-containing protein</fullName>
    </recommendedName>
</protein>
<dbReference type="PANTHER" id="PTHR11932">
    <property type="entry name" value="CULLIN"/>
    <property type="match status" value="1"/>
</dbReference>
<dbReference type="SMART" id="SM00884">
    <property type="entry name" value="Cullin_Nedd8"/>
    <property type="match status" value="1"/>
</dbReference>
<gene>
    <name evidence="3" type="ORF">RFI_23908</name>
</gene>
<dbReference type="InterPro" id="IPR036317">
    <property type="entry name" value="Cullin_homology_sf"/>
</dbReference>
<dbReference type="InterPro" id="IPR036390">
    <property type="entry name" value="WH_DNA-bd_sf"/>
</dbReference>
<dbReference type="InterPro" id="IPR045093">
    <property type="entry name" value="Cullin"/>
</dbReference>
<dbReference type="AlphaFoldDB" id="X6MHY0"/>
<evidence type="ECO:0000313" key="3">
    <source>
        <dbReference type="EMBL" id="ETO13464.1"/>
    </source>
</evidence>
<proteinExistence type="predicted"/>
<dbReference type="SUPFAM" id="SSF46785">
    <property type="entry name" value="Winged helix' DNA-binding domain"/>
    <property type="match status" value="1"/>
</dbReference>